<evidence type="ECO:0000313" key="1">
    <source>
        <dbReference type="EMBL" id="NGO68028.1"/>
    </source>
</evidence>
<keyword evidence="2" id="KW-1185">Reference proteome</keyword>
<reference evidence="1 2" key="1">
    <citation type="submission" date="2020-02" db="EMBL/GenBank/DDBJ databases">
        <title>Whole-genome analyses of novel actinobacteria.</title>
        <authorList>
            <person name="Sahin N."/>
            <person name="Tatar D."/>
        </authorList>
    </citation>
    <scope>NUCLEOTIDE SEQUENCE [LARGE SCALE GENOMIC DNA]</scope>
    <source>
        <strain evidence="1 2">SB3404</strain>
    </source>
</reference>
<proteinExistence type="predicted"/>
<name>A0A6G4WSE4_9ACTN</name>
<dbReference type="EMBL" id="JAAKZZ010000040">
    <property type="protein sequence ID" value="NGO68028.1"/>
    <property type="molecule type" value="Genomic_DNA"/>
</dbReference>
<dbReference type="RefSeq" id="WP_165297681.1">
    <property type="nucleotide sequence ID" value="NZ_JAAKZZ010000040.1"/>
</dbReference>
<protein>
    <submittedName>
        <fullName evidence="1">Uncharacterized protein</fullName>
    </submittedName>
</protein>
<comment type="caution">
    <text evidence="1">The sequence shown here is derived from an EMBL/GenBank/DDBJ whole genome shotgun (WGS) entry which is preliminary data.</text>
</comment>
<dbReference type="AlphaFoldDB" id="A0A6G4WSE4"/>
<sequence>MHYDEVQPDTRVICHSRGEIKGTVLNKRPDGFGAERPVVRIKFDDGGEGWNYPEQLDPLDEVAPEPKLSRAYKGRSRFWIGGHEYEVFNSTGLGDVRGFWACVRVSEDSTTHPSDAHVVIGAATRKAAFERALGKLKARKIVTIKPRRYREITMSQEDQDLDAEPELRGSDRTGWAAAWHTDGFLIVFEDARERGIVWPGKPIEATAYIDGKSVDLDGPWPYCEAAVLAVRDAHLNR</sequence>
<organism evidence="1 2">
    <name type="scientific">Streptomyces boncukensis</name>
    <dbReference type="NCBI Taxonomy" id="2711219"/>
    <lineage>
        <taxon>Bacteria</taxon>
        <taxon>Bacillati</taxon>
        <taxon>Actinomycetota</taxon>
        <taxon>Actinomycetes</taxon>
        <taxon>Kitasatosporales</taxon>
        <taxon>Streptomycetaceae</taxon>
        <taxon>Streptomyces</taxon>
    </lineage>
</organism>
<gene>
    <name evidence="1" type="ORF">G5C65_06590</name>
</gene>
<accession>A0A6G4WSE4</accession>
<dbReference type="Proteomes" id="UP000477722">
    <property type="component" value="Unassembled WGS sequence"/>
</dbReference>
<evidence type="ECO:0000313" key="2">
    <source>
        <dbReference type="Proteomes" id="UP000477722"/>
    </source>
</evidence>